<dbReference type="Gene3D" id="2.70.70.10">
    <property type="entry name" value="Glucose Permease (Domain IIA)"/>
    <property type="match status" value="1"/>
</dbReference>
<protein>
    <submittedName>
        <fullName evidence="3">Cell wall endopeptidase, family M23/M37</fullName>
    </submittedName>
</protein>
<reference evidence="4" key="1">
    <citation type="submission" date="2017-02" db="EMBL/GenBank/DDBJ databases">
        <authorList>
            <person name="Dridi B."/>
        </authorList>
    </citation>
    <scope>NUCLEOTIDE SEQUENCE [LARGE SCALE GENOMIC DNA]</scope>
    <source>
        <strain evidence="4">B Co 03.10</strain>
    </source>
</reference>
<accession>A0A1X6WU62</accession>
<dbReference type="SUPFAM" id="SSF51261">
    <property type="entry name" value="Duplicated hybrid motif"/>
    <property type="match status" value="1"/>
</dbReference>
<keyword evidence="4" id="KW-1185">Reference proteome</keyword>
<dbReference type="EMBL" id="FWFF01000001">
    <property type="protein sequence ID" value="SLM88647.1"/>
    <property type="molecule type" value="Genomic_DNA"/>
</dbReference>
<feature type="region of interest" description="Disordered" evidence="1">
    <location>
        <begin position="72"/>
        <end position="135"/>
    </location>
</feature>
<dbReference type="AlphaFoldDB" id="A0A1X6WU62"/>
<feature type="compositionally biased region" description="Polar residues" evidence="1">
    <location>
        <begin position="76"/>
        <end position="95"/>
    </location>
</feature>
<feature type="domain" description="M23ase beta-sheet core" evidence="2">
    <location>
        <begin position="123"/>
        <end position="223"/>
    </location>
</feature>
<evidence type="ECO:0000313" key="4">
    <source>
        <dbReference type="Proteomes" id="UP000196581"/>
    </source>
</evidence>
<dbReference type="GO" id="GO:0004222">
    <property type="term" value="F:metalloendopeptidase activity"/>
    <property type="evidence" value="ECO:0007669"/>
    <property type="project" value="TreeGrafter"/>
</dbReference>
<feature type="compositionally biased region" description="Polar residues" evidence="1">
    <location>
        <begin position="16"/>
        <end position="25"/>
    </location>
</feature>
<dbReference type="InterPro" id="IPR011055">
    <property type="entry name" value="Dup_hybrid_motif"/>
</dbReference>
<evidence type="ECO:0000313" key="3">
    <source>
        <dbReference type="EMBL" id="SLM88647.1"/>
    </source>
</evidence>
<gene>
    <name evidence="3" type="ORF">FM105_00725</name>
</gene>
<dbReference type="CDD" id="cd12797">
    <property type="entry name" value="M23_peptidase"/>
    <property type="match status" value="1"/>
</dbReference>
<dbReference type="InterPro" id="IPR050570">
    <property type="entry name" value="Cell_wall_metabolism_enzyme"/>
</dbReference>
<dbReference type="Proteomes" id="UP000196581">
    <property type="component" value="Unassembled WGS sequence"/>
</dbReference>
<evidence type="ECO:0000259" key="2">
    <source>
        <dbReference type="Pfam" id="PF01551"/>
    </source>
</evidence>
<evidence type="ECO:0000256" key="1">
    <source>
        <dbReference type="SAM" id="MobiDB-lite"/>
    </source>
</evidence>
<sequence length="260" mass="26493">MTPIDRTPADFDSRNSAHTKSTARSFSPVHAAGPDARAHRSALRRGLGSALGLAVSAGLVVGGPALAANAADEAPAQSSTQQTAGSVPASQQQAASDRIYSSPVPEGTGAPTSEFASPERPEHVGTDFAVPVGTPVSSVSEGTVLRTATTGEGGALDHHTGKGVVVDHGVINGDRMYSYYGHLDEVQVEPGDTVEAGTQIGKSGNTGNSTGPHLHLGVFMNSKDPNGAIWNADSGVGFIDPVDWLDRKGVDAGQDAPVEP</sequence>
<feature type="region of interest" description="Disordered" evidence="1">
    <location>
        <begin position="1"/>
        <end position="45"/>
    </location>
</feature>
<name>A0A1X6WU62_9MICO</name>
<organism evidence="3 4">
    <name type="scientific">Brevibacterium yomogidense</name>
    <dbReference type="NCBI Taxonomy" id="946573"/>
    <lineage>
        <taxon>Bacteria</taxon>
        <taxon>Bacillati</taxon>
        <taxon>Actinomycetota</taxon>
        <taxon>Actinomycetes</taxon>
        <taxon>Micrococcales</taxon>
        <taxon>Brevibacteriaceae</taxon>
        <taxon>Brevibacterium</taxon>
    </lineage>
</organism>
<dbReference type="RefSeq" id="WP_256970164.1">
    <property type="nucleotide sequence ID" value="NZ_FWFF01000001.1"/>
</dbReference>
<dbReference type="Pfam" id="PF01551">
    <property type="entry name" value="Peptidase_M23"/>
    <property type="match status" value="1"/>
</dbReference>
<dbReference type="InterPro" id="IPR016047">
    <property type="entry name" value="M23ase_b-sheet_dom"/>
</dbReference>
<proteinExistence type="predicted"/>
<dbReference type="PANTHER" id="PTHR21666:SF270">
    <property type="entry name" value="MUREIN HYDROLASE ACTIVATOR ENVC"/>
    <property type="match status" value="1"/>
</dbReference>
<dbReference type="PANTHER" id="PTHR21666">
    <property type="entry name" value="PEPTIDASE-RELATED"/>
    <property type="match status" value="1"/>
</dbReference>